<keyword evidence="2 5" id="KW-0032">Aminotransferase</keyword>
<organism evidence="5 6">
    <name type="scientific">Fischerella muscicola CCMEE 5323</name>
    <dbReference type="NCBI Taxonomy" id="2019572"/>
    <lineage>
        <taxon>Bacteria</taxon>
        <taxon>Bacillati</taxon>
        <taxon>Cyanobacteriota</taxon>
        <taxon>Cyanophyceae</taxon>
        <taxon>Nostocales</taxon>
        <taxon>Hapalosiphonaceae</taxon>
        <taxon>Fischerella</taxon>
    </lineage>
</organism>
<reference evidence="5 6" key="1">
    <citation type="submission" date="2017-08" db="EMBL/GenBank/DDBJ databases">
        <title>Genomes of Fischerella (Mastigocladus) sp. strains.</title>
        <authorList>
            <person name="Miller S.R."/>
        </authorList>
    </citation>
    <scope>NUCLEOTIDE SEQUENCE [LARGE SCALE GENOMIC DNA]</scope>
    <source>
        <strain evidence="5 6">CCMEE 5323</strain>
    </source>
</reference>
<dbReference type="PANTHER" id="PTHR42832:SF2">
    <property type="entry name" value="ASPARTATE TRANSAMINASE"/>
    <property type="match status" value="1"/>
</dbReference>
<keyword evidence="6" id="KW-1185">Reference proteome</keyword>
<dbReference type="CDD" id="cd00609">
    <property type="entry name" value="AAT_like"/>
    <property type="match status" value="1"/>
</dbReference>
<feature type="domain" description="Aminotransferase class I/classII large" evidence="4">
    <location>
        <begin position="31"/>
        <end position="414"/>
    </location>
</feature>
<dbReference type="InterPro" id="IPR015421">
    <property type="entry name" value="PyrdxlP-dep_Trfase_major"/>
</dbReference>
<accession>A0A2N6K1Q7</accession>
<keyword evidence="3 5" id="KW-0808">Transferase</keyword>
<comment type="cofactor">
    <cofactor evidence="1">
        <name>pyridoxal 5'-phosphate</name>
        <dbReference type="ChEBI" id="CHEBI:597326"/>
    </cofactor>
</comment>
<name>A0A2N6K1Q7_FISMU</name>
<dbReference type="NCBIfam" id="NF005613">
    <property type="entry name" value="PRK07366.1"/>
    <property type="match status" value="1"/>
</dbReference>
<dbReference type="GO" id="GO:0030170">
    <property type="term" value="F:pyridoxal phosphate binding"/>
    <property type="evidence" value="ECO:0007669"/>
    <property type="project" value="InterPro"/>
</dbReference>
<evidence type="ECO:0000313" key="5">
    <source>
        <dbReference type="EMBL" id="PLZ88653.1"/>
    </source>
</evidence>
<dbReference type="Pfam" id="PF00155">
    <property type="entry name" value="Aminotran_1_2"/>
    <property type="match status" value="1"/>
</dbReference>
<dbReference type="EMBL" id="NRQW01000329">
    <property type="protein sequence ID" value="PLZ88653.1"/>
    <property type="molecule type" value="Genomic_DNA"/>
</dbReference>
<dbReference type="InterPro" id="IPR015422">
    <property type="entry name" value="PyrdxlP-dep_Trfase_small"/>
</dbReference>
<dbReference type="Gene3D" id="3.90.1150.10">
    <property type="entry name" value="Aspartate Aminotransferase, domain 1"/>
    <property type="match status" value="2"/>
</dbReference>
<evidence type="ECO:0000256" key="1">
    <source>
        <dbReference type="ARBA" id="ARBA00001933"/>
    </source>
</evidence>
<dbReference type="RefSeq" id="WP_016869783.1">
    <property type="nucleotide sequence ID" value="NZ_CAWNVR010000432.1"/>
</dbReference>
<dbReference type="Proteomes" id="UP000235036">
    <property type="component" value="Unassembled WGS sequence"/>
</dbReference>
<comment type="caution">
    <text evidence="5">The sequence shown here is derived from an EMBL/GenBank/DDBJ whole genome shotgun (WGS) entry which is preliminary data.</text>
</comment>
<evidence type="ECO:0000313" key="6">
    <source>
        <dbReference type="Proteomes" id="UP000235036"/>
    </source>
</evidence>
<dbReference type="InterPro" id="IPR004839">
    <property type="entry name" value="Aminotransferase_I/II_large"/>
</dbReference>
<dbReference type="EC" id="2.6.1.1" evidence="5"/>
<gene>
    <name evidence="5" type="ORF">CEN44_14920</name>
</gene>
<dbReference type="InterPro" id="IPR050881">
    <property type="entry name" value="LL-DAP_aminotransferase"/>
</dbReference>
<proteinExistence type="predicted"/>
<dbReference type="AlphaFoldDB" id="A0A2N6K1Q7"/>
<sequence length="418" mass="45729">MEFAKRLQPLQSNVFAEMDKAKAKALAAGRQLIDLSLGSADLPAASHVVDVIAQSLYDHSTHGYLLFHGTQAFRQAAAQWYEQKFGIAVDPETEVLPLIGSQEGTAHLPLAVLNPGDFALLLDPGYPSHAGGVYLASGQIYPMPLRAENDFLPVFADIPAPVLAQARMMVLSYPHNPTSAIAPFSFFKEAVAFCQQHNLILVHDFPYVDLVFEENGNQGLGEDKADKGETENMFDRFSVSSPIRQSLVPSILQADPEKTVSIEFFTLSKSYNMGGFRIGYAIGNPELINALRQVKAAVDFNQYRGILNGAIAALVGPQDIVKASVDKFRQRRDAFVNALHSIDWHVPIPKATMYVWAKLPEPWSQNSMEFCTQLVEKTGVAVSPGAGFGKFGEGYVRFALVHEPPILETAVSRIAGLL</sequence>
<evidence type="ECO:0000256" key="2">
    <source>
        <dbReference type="ARBA" id="ARBA00022576"/>
    </source>
</evidence>
<evidence type="ECO:0000256" key="3">
    <source>
        <dbReference type="ARBA" id="ARBA00022679"/>
    </source>
</evidence>
<dbReference type="Gene3D" id="3.40.640.10">
    <property type="entry name" value="Type I PLP-dependent aspartate aminotransferase-like (Major domain)"/>
    <property type="match status" value="2"/>
</dbReference>
<dbReference type="InterPro" id="IPR015424">
    <property type="entry name" value="PyrdxlP-dep_Trfase"/>
</dbReference>
<dbReference type="GO" id="GO:0004069">
    <property type="term" value="F:L-aspartate:2-oxoglutarate aminotransferase activity"/>
    <property type="evidence" value="ECO:0007669"/>
    <property type="project" value="UniProtKB-EC"/>
</dbReference>
<protein>
    <submittedName>
        <fullName evidence="5">Succinyldiaminopimelate aminotransferase</fullName>
        <ecNumber evidence="5">2.6.1.1</ecNumber>
    </submittedName>
</protein>
<dbReference type="PANTHER" id="PTHR42832">
    <property type="entry name" value="AMINO ACID AMINOTRANSFERASE"/>
    <property type="match status" value="1"/>
</dbReference>
<evidence type="ECO:0000259" key="4">
    <source>
        <dbReference type="Pfam" id="PF00155"/>
    </source>
</evidence>
<dbReference type="SUPFAM" id="SSF53383">
    <property type="entry name" value="PLP-dependent transferases"/>
    <property type="match status" value="1"/>
</dbReference>